<evidence type="ECO:0000313" key="3">
    <source>
        <dbReference type="Proteomes" id="UP000239089"/>
    </source>
</evidence>
<dbReference type="InterPro" id="IPR050177">
    <property type="entry name" value="Lipid_A_modif_metabolic_enz"/>
</dbReference>
<dbReference type="InterPro" id="IPR023214">
    <property type="entry name" value="HAD_sf"/>
</dbReference>
<gene>
    <name evidence="2" type="ORF">CCR94_19370</name>
</gene>
<keyword evidence="3" id="KW-1185">Reference proteome</keyword>
<dbReference type="Pfam" id="PF01370">
    <property type="entry name" value="Epimerase"/>
    <property type="match status" value="1"/>
</dbReference>
<dbReference type="InterPro" id="IPR001509">
    <property type="entry name" value="Epimerase_deHydtase"/>
</dbReference>
<feature type="domain" description="NAD-dependent epimerase/dehydratase" evidence="1">
    <location>
        <begin position="32"/>
        <end position="274"/>
    </location>
</feature>
<evidence type="ECO:0000259" key="1">
    <source>
        <dbReference type="Pfam" id="PF01370"/>
    </source>
</evidence>
<dbReference type="EMBL" id="NHSJ01000121">
    <property type="protein sequence ID" value="PPQ27638.1"/>
    <property type="molecule type" value="Genomic_DNA"/>
</dbReference>
<sequence>MRTLDGFSVSDLDQACGRVQPALAALDGASLFLTGGTGFFGRWLLALLVHARAEKLFQCDVTVLSRAPEKFRAEHPDFADLPWLRFCEGDVGCFEFPKGRFTHVIHAATDTSAEADRNPRRLVGSIVDGTRRVLDFAEMTGVKRLLYVSSGAVYGAQPGDLEKIPEDYAGACDPLDPRTAYGQAKRLAENSCAVAARDGLQTVIARAFAFVGPGLPLDGHFAIGNFIADALAGREILVKGDGTPLRSYLYAADLAAWLIRLLVEGESGAAYNVGSDAAISLGDLAHLVARRLGAPGVKMAQSPGAGGLRSRYIPAIDKARRDLGLDVWTGLEEAVARTAAYAREQETTRRPAPVHRNEHGGGKQLTFVVDVDGVVASLTPSNDYNLCTPLTGTIEIVNRLHDQGHRIVMFTARGSATGLDWLQATRDQFARWGLKYHELRFGKPAGDYYIDDRLISLGEMRALSERT</sequence>
<reference evidence="2 3" key="1">
    <citation type="journal article" date="2018" name="Arch. Microbiol.">
        <title>New insights into the metabolic potential of the phototrophic purple bacterium Rhodopila globiformis DSM 161(T) from its draft genome sequence and evidence for a vanadium-dependent nitrogenase.</title>
        <authorList>
            <person name="Imhoff J.F."/>
            <person name="Rahn T."/>
            <person name="Kunzel S."/>
            <person name="Neulinger S.C."/>
        </authorList>
    </citation>
    <scope>NUCLEOTIDE SEQUENCE [LARGE SCALE GENOMIC DNA]</scope>
    <source>
        <strain evidence="2 3">DSM 16996</strain>
    </source>
</reference>
<organism evidence="2 3">
    <name type="scientific">Rhodoblastus sphagnicola</name>
    <dbReference type="NCBI Taxonomy" id="333368"/>
    <lineage>
        <taxon>Bacteria</taxon>
        <taxon>Pseudomonadati</taxon>
        <taxon>Pseudomonadota</taxon>
        <taxon>Alphaproteobacteria</taxon>
        <taxon>Hyphomicrobiales</taxon>
        <taxon>Rhodoblastaceae</taxon>
        <taxon>Rhodoblastus</taxon>
    </lineage>
</organism>
<dbReference type="InterPro" id="IPR036412">
    <property type="entry name" value="HAD-like_sf"/>
</dbReference>
<protein>
    <recommendedName>
        <fullName evidence="1">NAD-dependent epimerase/dehydratase domain-containing protein</fullName>
    </recommendedName>
</protein>
<dbReference type="AlphaFoldDB" id="A0A2S6MZ59"/>
<dbReference type="OrthoDB" id="7941325at2"/>
<proteinExistence type="predicted"/>
<evidence type="ECO:0000313" key="2">
    <source>
        <dbReference type="EMBL" id="PPQ27638.1"/>
    </source>
</evidence>
<dbReference type="Gene3D" id="3.40.50.1000">
    <property type="entry name" value="HAD superfamily/HAD-like"/>
    <property type="match status" value="1"/>
</dbReference>
<dbReference type="SUPFAM" id="SSF56784">
    <property type="entry name" value="HAD-like"/>
    <property type="match status" value="1"/>
</dbReference>
<name>A0A2S6MZ59_9HYPH</name>
<dbReference type="Proteomes" id="UP000239089">
    <property type="component" value="Unassembled WGS sequence"/>
</dbReference>
<accession>A0A2S6MZ59</accession>
<comment type="caution">
    <text evidence="2">The sequence shown here is derived from an EMBL/GenBank/DDBJ whole genome shotgun (WGS) entry which is preliminary data.</text>
</comment>
<dbReference type="SUPFAM" id="SSF51735">
    <property type="entry name" value="NAD(P)-binding Rossmann-fold domains"/>
    <property type="match status" value="1"/>
</dbReference>
<dbReference type="RefSeq" id="WP_104509476.1">
    <property type="nucleotide sequence ID" value="NZ_JACIGC010000008.1"/>
</dbReference>
<dbReference type="InterPro" id="IPR036291">
    <property type="entry name" value="NAD(P)-bd_dom_sf"/>
</dbReference>
<dbReference type="PANTHER" id="PTHR43245">
    <property type="entry name" value="BIFUNCTIONAL POLYMYXIN RESISTANCE PROTEIN ARNA"/>
    <property type="match status" value="1"/>
</dbReference>
<dbReference type="Gene3D" id="3.40.50.720">
    <property type="entry name" value="NAD(P)-binding Rossmann-like Domain"/>
    <property type="match status" value="1"/>
</dbReference>